<dbReference type="Proteomes" id="UP000479000">
    <property type="component" value="Unassembled WGS sequence"/>
</dbReference>
<proteinExistence type="predicted"/>
<sequence length="185" mass="21312">MRNFLDFRGSPKSIASDSTEITAENGCFVDPTRKLSFIPVPVQLTDPDPISCHTLRYTPIHRPNREVTIRSAHLYHYHPSLGLLSLELHYEVERSIGYGRGICVGLRLQKHDRLIAFQYWRVIPILRQNRLPCKAEILACLLLQKCSSIFDERGRRGPKLWRNQETSHTSHGFRMVAINNNHAAK</sequence>
<evidence type="ECO:0000313" key="2">
    <source>
        <dbReference type="Proteomes" id="UP000479000"/>
    </source>
</evidence>
<keyword evidence="2" id="KW-1185">Reference proteome</keyword>
<dbReference type="EMBL" id="CADCXU010011678">
    <property type="protein sequence ID" value="CAB0001864.1"/>
    <property type="molecule type" value="Genomic_DNA"/>
</dbReference>
<organism evidence="1 2">
    <name type="scientific">Nesidiocoris tenuis</name>
    <dbReference type="NCBI Taxonomy" id="355587"/>
    <lineage>
        <taxon>Eukaryota</taxon>
        <taxon>Metazoa</taxon>
        <taxon>Ecdysozoa</taxon>
        <taxon>Arthropoda</taxon>
        <taxon>Hexapoda</taxon>
        <taxon>Insecta</taxon>
        <taxon>Pterygota</taxon>
        <taxon>Neoptera</taxon>
        <taxon>Paraneoptera</taxon>
        <taxon>Hemiptera</taxon>
        <taxon>Heteroptera</taxon>
        <taxon>Panheteroptera</taxon>
        <taxon>Cimicomorpha</taxon>
        <taxon>Miridae</taxon>
        <taxon>Dicyphina</taxon>
        <taxon>Nesidiocoris</taxon>
    </lineage>
</organism>
<accession>A0A6H5GEF4</accession>
<name>A0A6H5GEF4_9HEMI</name>
<evidence type="ECO:0000313" key="1">
    <source>
        <dbReference type="EMBL" id="CAB0001864.1"/>
    </source>
</evidence>
<reference evidence="1 2" key="1">
    <citation type="submission" date="2020-02" db="EMBL/GenBank/DDBJ databases">
        <authorList>
            <person name="Ferguson B K."/>
        </authorList>
    </citation>
    <scope>NUCLEOTIDE SEQUENCE [LARGE SCALE GENOMIC DNA]</scope>
</reference>
<dbReference type="AlphaFoldDB" id="A0A6H5GEF4"/>
<protein>
    <submittedName>
        <fullName evidence="1">Uncharacterized protein</fullName>
    </submittedName>
</protein>
<gene>
    <name evidence="1" type="ORF">NTEN_LOCUS7651</name>
</gene>